<evidence type="ECO:0000313" key="3">
    <source>
        <dbReference type="Proteomes" id="UP001595818"/>
    </source>
</evidence>
<organism evidence="2 3">
    <name type="scientific">Negadavirga shengliensis</name>
    <dbReference type="NCBI Taxonomy" id="1389218"/>
    <lineage>
        <taxon>Bacteria</taxon>
        <taxon>Pseudomonadati</taxon>
        <taxon>Bacteroidota</taxon>
        <taxon>Cytophagia</taxon>
        <taxon>Cytophagales</taxon>
        <taxon>Cyclobacteriaceae</taxon>
        <taxon>Negadavirga</taxon>
    </lineage>
</organism>
<accession>A0ABV9T8D5</accession>
<keyword evidence="2" id="KW-0540">Nuclease</keyword>
<evidence type="ECO:0000259" key="1">
    <source>
        <dbReference type="Pfam" id="PF04471"/>
    </source>
</evidence>
<evidence type="ECO:0000313" key="2">
    <source>
        <dbReference type="EMBL" id="MFC4874812.1"/>
    </source>
</evidence>
<dbReference type="Pfam" id="PF04471">
    <property type="entry name" value="Mrr_cat"/>
    <property type="match status" value="1"/>
</dbReference>
<dbReference type="GO" id="GO:0004519">
    <property type="term" value="F:endonuclease activity"/>
    <property type="evidence" value="ECO:0007669"/>
    <property type="project" value="UniProtKB-KW"/>
</dbReference>
<keyword evidence="2" id="KW-0378">Hydrolase</keyword>
<reference evidence="3" key="1">
    <citation type="journal article" date="2019" name="Int. J. Syst. Evol. Microbiol.">
        <title>The Global Catalogue of Microorganisms (GCM) 10K type strain sequencing project: providing services to taxonomists for standard genome sequencing and annotation.</title>
        <authorList>
            <consortium name="The Broad Institute Genomics Platform"/>
            <consortium name="The Broad Institute Genome Sequencing Center for Infectious Disease"/>
            <person name="Wu L."/>
            <person name="Ma J."/>
        </authorList>
    </citation>
    <scope>NUCLEOTIDE SEQUENCE [LARGE SCALE GENOMIC DNA]</scope>
    <source>
        <strain evidence="3">CGMCC 4.7466</strain>
    </source>
</reference>
<dbReference type="InterPro" id="IPR007560">
    <property type="entry name" value="Restrct_endonuc_IV_Mrr"/>
</dbReference>
<dbReference type="Proteomes" id="UP001595818">
    <property type="component" value="Unassembled WGS sequence"/>
</dbReference>
<comment type="caution">
    <text evidence="2">The sequence shown here is derived from an EMBL/GenBank/DDBJ whole genome shotgun (WGS) entry which is preliminary data.</text>
</comment>
<name>A0ABV9T8D5_9BACT</name>
<gene>
    <name evidence="2" type="ORF">ACFPFU_24120</name>
</gene>
<dbReference type="RefSeq" id="WP_377069146.1">
    <property type="nucleotide sequence ID" value="NZ_JBHSJJ010000023.1"/>
</dbReference>
<dbReference type="GO" id="GO:0016787">
    <property type="term" value="F:hydrolase activity"/>
    <property type="evidence" value="ECO:0007669"/>
    <property type="project" value="UniProtKB-KW"/>
</dbReference>
<protein>
    <submittedName>
        <fullName evidence="2">Restriction endonuclease</fullName>
        <ecNumber evidence="2">3.1.21.-</ecNumber>
    </submittedName>
</protein>
<dbReference type="EC" id="3.1.21.-" evidence="2"/>
<proteinExistence type="predicted"/>
<feature type="domain" description="Restriction endonuclease type IV Mrr" evidence="1">
    <location>
        <begin position="9"/>
        <end position="78"/>
    </location>
</feature>
<sequence>MDGAFTFDNADYLLEAKWQEKAINASDLYTFRGKIQGKLKNTLGLFISLGPYSPECTETGSPVLKSMILMDGMDLMQVLEGRIKLNDMILIKRRHASQTGDIYYKMR</sequence>
<keyword evidence="2" id="KW-0255">Endonuclease</keyword>
<keyword evidence="3" id="KW-1185">Reference proteome</keyword>
<dbReference type="EMBL" id="JBHSJJ010000023">
    <property type="protein sequence ID" value="MFC4874812.1"/>
    <property type="molecule type" value="Genomic_DNA"/>
</dbReference>